<dbReference type="Pfam" id="PF00005">
    <property type="entry name" value="ABC_tran"/>
    <property type="match status" value="2"/>
</dbReference>
<evidence type="ECO:0000259" key="14">
    <source>
        <dbReference type="PROSITE" id="PS50893"/>
    </source>
</evidence>
<dbReference type="GO" id="GO:0016887">
    <property type="term" value="F:ATP hydrolysis activity"/>
    <property type="evidence" value="ECO:0007669"/>
    <property type="project" value="InterPro"/>
</dbReference>
<dbReference type="GO" id="GO:0005743">
    <property type="term" value="C:mitochondrial inner membrane"/>
    <property type="evidence" value="ECO:0007669"/>
    <property type="project" value="TreeGrafter"/>
</dbReference>
<keyword evidence="9 13" id="KW-1133">Transmembrane helix</keyword>
<accession>A0A7J7JVR9</accession>
<dbReference type="PROSITE" id="PS00211">
    <property type="entry name" value="ABC_TRANSPORTER_1"/>
    <property type="match status" value="2"/>
</dbReference>
<dbReference type="PROSITE" id="PS50893">
    <property type="entry name" value="ABC_TRANSPORTER_2"/>
    <property type="match status" value="2"/>
</dbReference>
<sequence length="1004" mass="109855">MLNSSKYSGVPWCAHGVTESGQCCATFENFANARAAASTLFKCIDAEVEIDSNSEEGLKPDKLEGSIEFTGVYFTYPARPDVQLLQRFYECAAGKILIDGKDLRDYNLTWLRNYMGIVSQEPVLFASTIAENIKLGAKWGDEITQTQVETAAKEANCYDFITSLPQGFETMVGDRGVQLSGGQKQRIAIARALVRNPAILLLDEATSALDTQSEAIVQDALDKASQGRTTIVIAHRLSTVKGANKIFAFKEGKVCEEGTHDELMSDEGLYYSLVRQQLQRQEKEEQELKTKTLLRTLSSEGAAVSTSLAHIGDTASPSHMHKPLSLTCLDVDAQPGEPDAPIQFERPTSPAPLDSLAPNLRRSKRLGSTRSMTSAMSESFVFGVVPFKDAQYEFELEEAAEDKNYSTSDEDLAKQPKTGFLEILKMSQPDWHFIVVGSIAAIFTGCIQPAFALLLSEILGILSEPDPATQVAEVSSAVGYIMLVGVIATIATILQNSLFSASGDRLTVRLRKAMFATIVKQDIAFFDVKTNGVGYLINRLANQTSLVKGAAGVRIGVMIQVAATIIAALAISFAYVWELTLTVLLFLPVIALTSKLQHRLIMGHSEENKKSTEEGSQMAQEVISNMRTVTSLNRQRYFVDKFYRHFKMVYKQDMKQAFIYGIAYGVSQAMIPFMFALCFGFGGYLSVCECLPWRSQKIPFFYIFRVFAAMTFGSMSIGRATSTLPDFGKATAAAFSIRRFLEKVSAIDPSSETGAKPKSCEGKVEFSDVKFSYPSRESVQVLKGLNFTIKTGETLALVGASGCGKSTSVALLERFYDPTSGSVAIDGNNIRSLNVQWLRKNLGLVSQEPTLFDASIAYNIAYGDNEREVPMSEVIEAARKANAHDFIASLPQGYQTNVGAKGTQLSGGQKQRIAIARALVRNPAILLLDEATSALDVQSEKIVQDALEAAMSGRTAIIIAHRLSTIRNAKKIGVIDNGEIVELGTHDQLLSARGFYYNLVNYQL</sequence>
<dbReference type="InterPro" id="IPR036640">
    <property type="entry name" value="ABC1_TM_sf"/>
</dbReference>
<dbReference type="PANTHER" id="PTHR43394">
    <property type="entry name" value="ATP-DEPENDENT PERMEASE MDL1, MITOCHONDRIAL"/>
    <property type="match status" value="1"/>
</dbReference>
<feature type="domain" description="ABC transporter" evidence="14">
    <location>
        <begin position="35"/>
        <end position="276"/>
    </location>
</feature>
<dbReference type="FunFam" id="1.20.1560.10:FF:000009">
    <property type="entry name" value="ABC transporter B family member 1"/>
    <property type="match status" value="1"/>
</dbReference>
<evidence type="ECO:0000256" key="7">
    <source>
        <dbReference type="ARBA" id="ARBA00022840"/>
    </source>
</evidence>
<dbReference type="SUPFAM" id="SSF90123">
    <property type="entry name" value="ABC transporter transmembrane region"/>
    <property type="match status" value="1"/>
</dbReference>
<dbReference type="SUPFAM" id="SSF52540">
    <property type="entry name" value="P-loop containing nucleoside triphosphate hydrolases"/>
    <property type="match status" value="2"/>
</dbReference>
<dbReference type="OrthoDB" id="6500128at2759"/>
<dbReference type="InterPro" id="IPR039421">
    <property type="entry name" value="Type_1_exporter"/>
</dbReference>
<keyword evidence="3" id="KW-0813">Transport</keyword>
<keyword evidence="6" id="KW-0547">Nucleotide-binding</keyword>
<dbReference type="Pfam" id="PF00664">
    <property type="entry name" value="ABC_membrane"/>
    <property type="match status" value="1"/>
</dbReference>
<evidence type="ECO:0000256" key="12">
    <source>
        <dbReference type="SAM" id="MobiDB-lite"/>
    </source>
</evidence>
<evidence type="ECO:0000313" key="17">
    <source>
        <dbReference type="Proteomes" id="UP000593567"/>
    </source>
</evidence>
<comment type="subcellular location">
    <subcellularLocation>
        <location evidence="1">Membrane</location>
        <topology evidence="1">Multi-pass membrane protein</topology>
    </subcellularLocation>
</comment>
<dbReference type="PROSITE" id="PS50929">
    <property type="entry name" value="ABC_TM1F"/>
    <property type="match status" value="1"/>
</dbReference>
<dbReference type="InterPro" id="IPR017871">
    <property type="entry name" value="ABC_transporter-like_CS"/>
</dbReference>
<dbReference type="InterPro" id="IPR027417">
    <property type="entry name" value="P-loop_NTPase"/>
</dbReference>
<dbReference type="PANTHER" id="PTHR43394:SF18">
    <property type="entry name" value="ABC TRANSPORTER B FAMILY MEMBER 11-LIKE"/>
    <property type="match status" value="1"/>
</dbReference>
<dbReference type="CDD" id="cd18578">
    <property type="entry name" value="ABC_6TM_Pgp_ABCB1_D2_like"/>
    <property type="match status" value="1"/>
</dbReference>
<dbReference type="InterPro" id="IPR011527">
    <property type="entry name" value="ABC1_TM_dom"/>
</dbReference>
<evidence type="ECO:0000256" key="9">
    <source>
        <dbReference type="ARBA" id="ARBA00022989"/>
    </source>
</evidence>
<comment type="caution">
    <text evidence="16">The sequence shown here is derived from an EMBL/GenBank/DDBJ whole genome shotgun (WGS) entry which is preliminary data.</text>
</comment>
<organism evidence="16 17">
    <name type="scientific">Bugula neritina</name>
    <name type="common">Brown bryozoan</name>
    <name type="synonym">Sertularia neritina</name>
    <dbReference type="NCBI Taxonomy" id="10212"/>
    <lineage>
        <taxon>Eukaryota</taxon>
        <taxon>Metazoa</taxon>
        <taxon>Spiralia</taxon>
        <taxon>Lophotrochozoa</taxon>
        <taxon>Bryozoa</taxon>
        <taxon>Gymnolaemata</taxon>
        <taxon>Cheilostomatida</taxon>
        <taxon>Flustrina</taxon>
        <taxon>Buguloidea</taxon>
        <taxon>Bugulidae</taxon>
        <taxon>Bugula</taxon>
    </lineage>
</organism>
<evidence type="ECO:0000256" key="13">
    <source>
        <dbReference type="SAM" id="Phobius"/>
    </source>
</evidence>
<feature type="region of interest" description="Disordered" evidence="12">
    <location>
        <begin position="335"/>
        <end position="357"/>
    </location>
</feature>
<dbReference type="Proteomes" id="UP000593567">
    <property type="component" value="Unassembled WGS sequence"/>
</dbReference>
<feature type="transmembrane region" description="Helical" evidence="13">
    <location>
        <begin position="431"/>
        <end position="454"/>
    </location>
</feature>
<dbReference type="GO" id="GO:0090374">
    <property type="term" value="P:oligopeptide export from mitochondrion"/>
    <property type="evidence" value="ECO:0007669"/>
    <property type="project" value="TreeGrafter"/>
</dbReference>
<evidence type="ECO:0000256" key="4">
    <source>
        <dbReference type="ARBA" id="ARBA00022692"/>
    </source>
</evidence>
<reference evidence="16" key="1">
    <citation type="submission" date="2020-06" db="EMBL/GenBank/DDBJ databases">
        <title>Draft genome of Bugula neritina, a colonial animal packing powerful symbionts and potential medicines.</title>
        <authorList>
            <person name="Rayko M."/>
        </authorList>
    </citation>
    <scope>NUCLEOTIDE SEQUENCE [LARGE SCALE GENOMIC DNA]</scope>
    <source>
        <strain evidence="16">Kwan_BN1</strain>
    </source>
</reference>
<evidence type="ECO:0000256" key="11">
    <source>
        <dbReference type="ARBA" id="ARBA00023180"/>
    </source>
</evidence>
<dbReference type="GO" id="GO:0005524">
    <property type="term" value="F:ATP binding"/>
    <property type="evidence" value="ECO:0007669"/>
    <property type="project" value="UniProtKB-KW"/>
</dbReference>
<feature type="transmembrane region" description="Helical" evidence="13">
    <location>
        <begin position="657"/>
        <end position="687"/>
    </location>
</feature>
<dbReference type="InterPro" id="IPR003593">
    <property type="entry name" value="AAA+_ATPase"/>
</dbReference>
<keyword evidence="11" id="KW-0325">Glycoprotein</keyword>
<feature type="transmembrane region" description="Helical" evidence="13">
    <location>
        <begin position="474"/>
        <end position="494"/>
    </location>
</feature>
<dbReference type="SMART" id="SM00382">
    <property type="entry name" value="AAA"/>
    <property type="match status" value="2"/>
</dbReference>
<dbReference type="FunFam" id="3.40.50.300:FF:000205">
    <property type="entry name" value="ABC transporter B family member 4"/>
    <property type="match status" value="1"/>
</dbReference>
<dbReference type="FunFam" id="3.40.50.300:FF:000479">
    <property type="entry name" value="Multidrug resistance protein 1A"/>
    <property type="match status" value="1"/>
</dbReference>
<keyword evidence="4 13" id="KW-0812">Transmembrane</keyword>
<keyword evidence="17" id="KW-1185">Reference proteome</keyword>
<feature type="transmembrane region" description="Helical" evidence="13">
    <location>
        <begin position="555"/>
        <end position="577"/>
    </location>
</feature>
<evidence type="ECO:0000256" key="5">
    <source>
        <dbReference type="ARBA" id="ARBA00022737"/>
    </source>
</evidence>
<dbReference type="Gene3D" id="3.40.50.300">
    <property type="entry name" value="P-loop containing nucleotide triphosphate hydrolases"/>
    <property type="match status" value="2"/>
</dbReference>
<dbReference type="Gene3D" id="1.20.1560.10">
    <property type="entry name" value="ABC transporter type 1, transmembrane domain"/>
    <property type="match status" value="2"/>
</dbReference>
<dbReference type="AlphaFoldDB" id="A0A7J7JVR9"/>
<dbReference type="InterPro" id="IPR003439">
    <property type="entry name" value="ABC_transporter-like_ATP-bd"/>
</dbReference>
<keyword evidence="10 13" id="KW-0472">Membrane</keyword>
<dbReference type="GO" id="GO:0015421">
    <property type="term" value="F:ABC-type oligopeptide transporter activity"/>
    <property type="evidence" value="ECO:0007669"/>
    <property type="project" value="TreeGrafter"/>
</dbReference>
<feature type="domain" description="ABC transporter" evidence="14">
    <location>
        <begin position="764"/>
        <end position="1002"/>
    </location>
</feature>
<feature type="transmembrane region" description="Helical" evidence="13">
    <location>
        <begin position="699"/>
        <end position="717"/>
    </location>
</feature>
<dbReference type="CDD" id="cd03249">
    <property type="entry name" value="ABC_MTABC3_MDL1_MDL2"/>
    <property type="match status" value="2"/>
</dbReference>
<keyword evidence="7" id="KW-0067">ATP-binding</keyword>
<evidence type="ECO:0000313" key="16">
    <source>
        <dbReference type="EMBL" id="KAF6030482.1"/>
    </source>
</evidence>
<dbReference type="EMBL" id="VXIV02001703">
    <property type="protein sequence ID" value="KAF6030482.1"/>
    <property type="molecule type" value="Genomic_DNA"/>
</dbReference>
<feature type="domain" description="ABC transmembrane type-1" evidence="15">
    <location>
        <begin position="435"/>
        <end position="729"/>
    </location>
</feature>
<gene>
    <name evidence="16" type="ORF">EB796_011217</name>
</gene>
<comment type="similarity">
    <text evidence="2">Belongs to the ABC transporter superfamily. ABCB family. Multidrug resistance exporter (TC 3.A.1.201) subfamily.</text>
</comment>
<evidence type="ECO:0000256" key="1">
    <source>
        <dbReference type="ARBA" id="ARBA00004141"/>
    </source>
</evidence>
<protein>
    <submittedName>
        <fullName evidence="16">ABCB1</fullName>
    </submittedName>
</protein>
<evidence type="ECO:0000256" key="6">
    <source>
        <dbReference type="ARBA" id="ARBA00022741"/>
    </source>
</evidence>
<keyword evidence="5" id="KW-0677">Repeat</keyword>
<name>A0A7J7JVR9_BUGNE</name>
<evidence type="ECO:0000256" key="2">
    <source>
        <dbReference type="ARBA" id="ARBA00007577"/>
    </source>
</evidence>
<evidence type="ECO:0000256" key="3">
    <source>
        <dbReference type="ARBA" id="ARBA00022448"/>
    </source>
</evidence>
<keyword evidence="8" id="KW-1278">Translocase</keyword>
<evidence type="ECO:0000256" key="10">
    <source>
        <dbReference type="ARBA" id="ARBA00023136"/>
    </source>
</evidence>
<proteinExistence type="inferred from homology"/>
<evidence type="ECO:0000256" key="8">
    <source>
        <dbReference type="ARBA" id="ARBA00022967"/>
    </source>
</evidence>
<evidence type="ECO:0000259" key="15">
    <source>
        <dbReference type="PROSITE" id="PS50929"/>
    </source>
</evidence>